<comment type="caution">
    <text evidence="14">The sequence shown here is derived from an EMBL/GenBank/DDBJ whole genome shotgun (WGS) entry which is preliminary data.</text>
</comment>
<evidence type="ECO:0000256" key="1">
    <source>
        <dbReference type="ARBA" id="ARBA00000349"/>
    </source>
</evidence>
<evidence type="ECO:0000256" key="10">
    <source>
        <dbReference type="SAM" id="SignalP"/>
    </source>
</evidence>
<keyword evidence="15" id="KW-1185">Reference proteome</keyword>
<dbReference type="PANTHER" id="PTHR11709:SF87">
    <property type="entry name" value="LACCASE"/>
    <property type="match status" value="1"/>
</dbReference>
<gene>
    <name evidence="14" type="ORF">GTA08_BOTSDO05313</name>
</gene>
<feature type="signal peptide" evidence="10">
    <location>
        <begin position="1"/>
        <end position="20"/>
    </location>
</feature>
<dbReference type="InterPro" id="IPR008972">
    <property type="entry name" value="Cupredoxin"/>
</dbReference>
<sequence>MVFLKHIGVTLLALTAQTLAAVIPEAAPADLVVRQATGTSATPSSTTSRVPDSQCTFGPSSRGCWRNGFSIATDFDTKWPTTGKTVKYTLTVTNVTDCSTYMSKGIGDGFCRPMLLINEQFPGPTINAEWGDNLEITVVNKMENNGTSFHWHGIRQLNSCQNDGANGITECPIPPGGSFTYKFRATQYGTTWYHSHHSAQYGDGIQGAIVINGPATANYDVDLGPVALTETYDETAWTKNWLALHVAFPPTPINVLFNGSMVNTTGGGRYNTITVTKGKTYRLRLINMSVDTFFVFSMDGHQFQIITSDLVPVHPYNATSIMLGIGQRYDIVFTADQPESNYYLRTDVADCSLNSLKTDSSIVLGGILNYDTVSKTDLPVSTKNTIETTDCAAEPYTKLVPWWETVVPKDQFLAQLQGIDLTFDGSATVGHDTGLVQWFLNDSAMSIDWGRPTLQMFAEGDTNYNKSYNIFQMPAEGKWSFWIIHNDATALLDHPIHLHGHDFFHLAAGTGTWDGNVDALTFDNPMRRDVMILPGGYLIIAFPADNPGAWLMHCHIAWHVTDGLSLQFVENPGSFTQDLSGMQSNCKAWNDYEPTAYYQKEVGDSGL</sequence>
<evidence type="ECO:0000259" key="13">
    <source>
        <dbReference type="Pfam" id="PF07732"/>
    </source>
</evidence>
<dbReference type="Pfam" id="PF07731">
    <property type="entry name" value="Cu-oxidase_2"/>
    <property type="match status" value="1"/>
</dbReference>
<dbReference type="InterPro" id="IPR011707">
    <property type="entry name" value="Cu-oxidase-like_N"/>
</dbReference>
<comment type="catalytic activity">
    <reaction evidence="1">
        <text>4 hydroquinone + O2 = 4 benzosemiquinone + 2 H2O</text>
        <dbReference type="Rhea" id="RHEA:11276"/>
        <dbReference type="ChEBI" id="CHEBI:15377"/>
        <dbReference type="ChEBI" id="CHEBI:15379"/>
        <dbReference type="ChEBI" id="CHEBI:17594"/>
        <dbReference type="ChEBI" id="CHEBI:17977"/>
        <dbReference type="EC" id="1.10.3.2"/>
    </reaction>
</comment>
<feature type="domain" description="Plastocyanin-like" evidence="12">
    <location>
        <begin position="458"/>
        <end position="573"/>
    </location>
</feature>
<dbReference type="CDD" id="cd13901">
    <property type="entry name" value="CuRO_3_MaLCC_like"/>
    <property type="match status" value="1"/>
</dbReference>
<dbReference type="FunFam" id="2.60.40.420:FF:000045">
    <property type="entry name" value="Laccase 2"/>
    <property type="match status" value="1"/>
</dbReference>
<dbReference type="InterPro" id="IPR001117">
    <property type="entry name" value="Cu-oxidase_2nd"/>
</dbReference>
<evidence type="ECO:0000256" key="7">
    <source>
        <dbReference type="ARBA" id="ARBA00023008"/>
    </source>
</evidence>
<dbReference type="GO" id="GO:0052716">
    <property type="term" value="F:hydroquinone:oxygen oxidoreductase activity"/>
    <property type="evidence" value="ECO:0007669"/>
    <property type="project" value="UniProtKB-EC"/>
</dbReference>
<evidence type="ECO:0000256" key="5">
    <source>
        <dbReference type="ARBA" id="ARBA00022723"/>
    </source>
</evidence>
<protein>
    <recommendedName>
        <fullName evidence="4">laccase</fullName>
        <ecNumber evidence="4">1.10.3.2</ecNumber>
    </recommendedName>
</protein>
<dbReference type="CDD" id="cd13880">
    <property type="entry name" value="CuRO_2_MaLCC_like"/>
    <property type="match status" value="1"/>
</dbReference>
<dbReference type="Pfam" id="PF00394">
    <property type="entry name" value="Cu-oxidase"/>
    <property type="match status" value="1"/>
</dbReference>
<reference evidence="14" key="1">
    <citation type="submission" date="2020-04" db="EMBL/GenBank/DDBJ databases">
        <title>Genome Assembly and Annotation of Botryosphaeria dothidea sdau 11-99, a Latent Pathogen of Apple Fruit Ring Rot in China.</title>
        <authorList>
            <person name="Yu C."/>
            <person name="Diao Y."/>
            <person name="Lu Q."/>
            <person name="Zhao J."/>
            <person name="Cui S."/>
            <person name="Peng C."/>
            <person name="He B."/>
            <person name="Liu H."/>
        </authorList>
    </citation>
    <scope>NUCLEOTIDE SEQUENCE [LARGE SCALE GENOMIC DNA]</scope>
    <source>
        <strain evidence="14">Sdau11-99</strain>
    </source>
</reference>
<proteinExistence type="inferred from homology"/>
<organism evidence="14 15">
    <name type="scientific">Botryosphaeria dothidea</name>
    <dbReference type="NCBI Taxonomy" id="55169"/>
    <lineage>
        <taxon>Eukaryota</taxon>
        <taxon>Fungi</taxon>
        <taxon>Dikarya</taxon>
        <taxon>Ascomycota</taxon>
        <taxon>Pezizomycotina</taxon>
        <taxon>Dothideomycetes</taxon>
        <taxon>Dothideomycetes incertae sedis</taxon>
        <taxon>Botryosphaeriales</taxon>
        <taxon>Botryosphaeriaceae</taxon>
        <taxon>Botryosphaeria</taxon>
    </lineage>
</organism>
<comment type="similarity">
    <text evidence="3">Belongs to the multicopper oxidase family.</text>
</comment>
<evidence type="ECO:0000256" key="3">
    <source>
        <dbReference type="ARBA" id="ARBA00010609"/>
    </source>
</evidence>
<evidence type="ECO:0000259" key="12">
    <source>
        <dbReference type="Pfam" id="PF07731"/>
    </source>
</evidence>
<keyword evidence="6" id="KW-0560">Oxidoreductase</keyword>
<feature type="domain" description="Plastocyanin-like" evidence="11">
    <location>
        <begin position="228"/>
        <end position="349"/>
    </location>
</feature>
<dbReference type="InterPro" id="IPR033138">
    <property type="entry name" value="Cu_oxidase_CS"/>
</dbReference>
<dbReference type="PROSITE" id="PS00080">
    <property type="entry name" value="MULTICOPPER_OXIDASE2"/>
    <property type="match status" value="1"/>
</dbReference>
<dbReference type="InterPro" id="IPR045087">
    <property type="entry name" value="Cu-oxidase_fam"/>
</dbReference>
<dbReference type="CDD" id="cd13854">
    <property type="entry name" value="CuRO_1_MaLCC_like"/>
    <property type="match status" value="1"/>
</dbReference>
<dbReference type="Gene3D" id="2.60.40.420">
    <property type="entry name" value="Cupredoxins - blue copper proteins"/>
    <property type="match status" value="3"/>
</dbReference>
<dbReference type="EMBL" id="WWBZ02000033">
    <property type="protein sequence ID" value="KAF4307222.1"/>
    <property type="molecule type" value="Genomic_DNA"/>
</dbReference>
<keyword evidence="8" id="KW-0325">Glycoprotein</keyword>
<evidence type="ECO:0000256" key="8">
    <source>
        <dbReference type="ARBA" id="ARBA00023180"/>
    </source>
</evidence>
<dbReference type="AlphaFoldDB" id="A0A8H4IVN3"/>
<feature type="chain" id="PRO_5034652076" description="laccase" evidence="10">
    <location>
        <begin position="21"/>
        <end position="607"/>
    </location>
</feature>
<evidence type="ECO:0000313" key="14">
    <source>
        <dbReference type="EMBL" id="KAF4307222.1"/>
    </source>
</evidence>
<dbReference type="Proteomes" id="UP000572817">
    <property type="component" value="Unassembled WGS sequence"/>
</dbReference>
<dbReference type="GO" id="GO:0005507">
    <property type="term" value="F:copper ion binding"/>
    <property type="evidence" value="ECO:0007669"/>
    <property type="project" value="InterPro"/>
</dbReference>
<name>A0A8H4IVN3_9PEZI</name>
<dbReference type="FunFam" id="2.60.40.420:FF:000021">
    <property type="entry name" value="Extracellular dihydrogeodin oxidase/laccase"/>
    <property type="match status" value="1"/>
</dbReference>
<evidence type="ECO:0000256" key="9">
    <source>
        <dbReference type="ARBA" id="ARBA00023185"/>
    </source>
</evidence>
<dbReference type="OrthoDB" id="2121828at2759"/>
<evidence type="ECO:0000256" key="6">
    <source>
        <dbReference type="ARBA" id="ARBA00023002"/>
    </source>
</evidence>
<keyword evidence="7" id="KW-0186">Copper</keyword>
<evidence type="ECO:0000313" key="15">
    <source>
        <dbReference type="Proteomes" id="UP000572817"/>
    </source>
</evidence>
<dbReference type="Pfam" id="PF07732">
    <property type="entry name" value="Cu-oxidase_3"/>
    <property type="match status" value="1"/>
</dbReference>
<evidence type="ECO:0000259" key="11">
    <source>
        <dbReference type="Pfam" id="PF00394"/>
    </source>
</evidence>
<keyword evidence="5" id="KW-0479">Metal-binding</keyword>
<dbReference type="GO" id="GO:0046274">
    <property type="term" value="P:lignin catabolic process"/>
    <property type="evidence" value="ECO:0007669"/>
    <property type="project" value="UniProtKB-KW"/>
</dbReference>
<accession>A0A8H4IVN3</accession>
<keyword evidence="10" id="KW-0732">Signal</keyword>
<dbReference type="SUPFAM" id="SSF49503">
    <property type="entry name" value="Cupredoxins"/>
    <property type="match status" value="3"/>
</dbReference>
<evidence type="ECO:0000256" key="4">
    <source>
        <dbReference type="ARBA" id="ARBA00012297"/>
    </source>
</evidence>
<dbReference type="InterPro" id="IPR002355">
    <property type="entry name" value="Cu_oxidase_Cu_BS"/>
</dbReference>
<dbReference type="InterPro" id="IPR011706">
    <property type="entry name" value="Cu-oxidase_C"/>
</dbReference>
<dbReference type="PANTHER" id="PTHR11709">
    <property type="entry name" value="MULTI-COPPER OXIDASE"/>
    <property type="match status" value="1"/>
</dbReference>
<dbReference type="EC" id="1.10.3.2" evidence="4"/>
<dbReference type="PROSITE" id="PS00079">
    <property type="entry name" value="MULTICOPPER_OXIDASE1"/>
    <property type="match status" value="1"/>
</dbReference>
<comment type="cofactor">
    <cofactor evidence="2">
        <name>Cu cation</name>
        <dbReference type="ChEBI" id="CHEBI:23378"/>
    </cofactor>
</comment>
<feature type="domain" description="Plastocyanin-like" evidence="13">
    <location>
        <begin position="112"/>
        <end position="214"/>
    </location>
</feature>
<keyword evidence="9" id="KW-0439">Lignin degradation</keyword>
<evidence type="ECO:0000256" key="2">
    <source>
        <dbReference type="ARBA" id="ARBA00001935"/>
    </source>
</evidence>